<dbReference type="OrthoDB" id="2663237at2"/>
<proteinExistence type="predicted"/>
<name>A0A4U0FKG7_9BACL</name>
<organism evidence="1 2">
    <name type="scientific">Cohnella pontilimi</name>
    <dbReference type="NCBI Taxonomy" id="2564100"/>
    <lineage>
        <taxon>Bacteria</taxon>
        <taxon>Bacillati</taxon>
        <taxon>Bacillota</taxon>
        <taxon>Bacilli</taxon>
        <taxon>Bacillales</taxon>
        <taxon>Paenibacillaceae</taxon>
        <taxon>Cohnella</taxon>
    </lineage>
</organism>
<gene>
    <name evidence="1" type="ORF">E5161_01245</name>
</gene>
<evidence type="ECO:0000313" key="2">
    <source>
        <dbReference type="Proteomes" id="UP000309673"/>
    </source>
</evidence>
<evidence type="ECO:0000313" key="1">
    <source>
        <dbReference type="EMBL" id="TJY44052.1"/>
    </source>
</evidence>
<dbReference type="Proteomes" id="UP000309673">
    <property type="component" value="Unassembled WGS sequence"/>
</dbReference>
<dbReference type="RefSeq" id="WP_136775772.1">
    <property type="nucleotide sequence ID" value="NZ_SUPK01000001.1"/>
</dbReference>
<dbReference type="AlphaFoldDB" id="A0A4U0FKG7"/>
<comment type="caution">
    <text evidence="1">The sequence shown here is derived from an EMBL/GenBank/DDBJ whole genome shotgun (WGS) entry which is preliminary data.</text>
</comment>
<reference evidence="1 2" key="1">
    <citation type="submission" date="2019-04" db="EMBL/GenBank/DDBJ databases">
        <title>Cohnella sp. nov., isolated from soil.</title>
        <authorList>
            <person name="Kim W."/>
        </authorList>
    </citation>
    <scope>NUCLEOTIDE SEQUENCE [LARGE SCALE GENOMIC DNA]</scope>
    <source>
        <strain evidence="1 2">CAU 1483</strain>
    </source>
</reference>
<protein>
    <submittedName>
        <fullName evidence="1">Uncharacterized protein</fullName>
    </submittedName>
</protein>
<dbReference type="EMBL" id="SUPK01000001">
    <property type="protein sequence ID" value="TJY44052.1"/>
    <property type="molecule type" value="Genomic_DNA"/>
</dbReference>
<keyword evidence="2" id="KW-1185">Reference proteome</keyword>
<accession>A0A4U0FKG7</accession>
<sequence length="147" mass="15792">MRRKNETVRIEDVKEWIDQPVAVILHDGSYYIGRLRQVNDKTVTLAGYKKLGKLPKSARARLDKTKISAFFPGNVPFSPWGAGGWPQPFGFSPAGMFPPAGGGAGKGGGGLLGGIGGFFGTMRKIWPGIQFGMGLVKTIMPIMGKLL</sequence>